<organism evidence="2">
    <name type="scientific">Ganoderma boninense</name>
    <dbReference type="NCBI Taxonomy" id="34458"/>
    <lineage>
        <taxon>Eukaryota</taxon>
        <taxon>Fungi</taxon>
        <taxon>Dikarya</taxon>
        <taxon>Basidiomycota</taxon>
        <taxon>Agaricomycotina</taxon>
        <taxon>Agaricomycetes</taxon>
        <taxon>Polyporales</taxon>
        <taxon>Polyporaceae</taxon>
        <taxon>Ganoderma</taxon>
    </lineage>
</organism>
<gene>
    <name evidence="2" type="primary">I1RY42</name>
</gene>
<dbReference type="InterPro" id="IPR013272">
    <property type="entry name" value="Vps72/YL1_C"/>
</dbReference>
<dbReference type="PANTHER" id="PTHR13275">
    <property type="entry name" value="YL-1 PROTEIN TRANSCRIPTION FACTOR-LIKE 1"/>
    <property type="match status" value="1"/>
</dbReference>
<accession>A0A5K1JY59</accession>
<sequence length="125" mass="14117">MAPPPEPVERKDTVAKQYVVHEITQTEKNSRPSWHTTMTAMFGDHADWENCRVYTAKGRPLARPTQICPITGKAAKYFDPRTNVPYADLDAYRVLNMVLRHEHVWSPALGCYVSKEGSVFSPNAA</sequence>
<dbReference type="EMBL" id="LR726154">
    <property type="protein sequence ID" value="VWO97152.1"/>
    <property type="molecule type" value="Genomic_DNA"/>
</dbReference>
<name>A0A5K1JY59_9APHY</name>
<evidence type="ECO:0000313" key="2">
    <source>
        <dbReference type="EMBL" id="VWO97152.1"/>
    </source>
</evidence>
<proteinExistence type="predicted"/>
<dbReference type="GO" id="GO:0005634">
    <property type="term" value="C:nucleus"/>
    <property type="evidence" value="ECO:0007669"/>
    <property type="project" value="TreeGrafter"/>
</dbReference>
<protein>
    <submittedName>
        <fullName evidence="2">N/A</fullName>
    </submittedName>
</protein>
<dbReference type="PANTHER" id="PTHR13275:SF4">
    <property type="entry name" value="VACUOLAR PROTEIN SORTING-ASSOCIATED PROTEIN 72 HOMOLOG"/>
    <property type="match status" value="1"/>
</dbReference>
<reference evidence="2" key="1">
    <citation type="submission" date="2019-10" db="EMBL/GenBank/DDBJ databases">
        <authorList>
            <person name="Nor Muhammad N."/>
        </authorList>
    </citation>
    <scope>NUCLEOTIDE SEQUENCE</scope>
</reference>
<evidence type="ECO:0000259" key="1">
    <source>
        <dbReference type="SMART" id="SM00993"/>
    </source>
</evidence>
<dbReference type="Pfam" id="PF08265">
    <property type="entry name" value="YL1_C"/>
    <property type="match status" value="1"/>
</dbReference>
<dbReference type="AlphaFoldDB" id="A0A5K1JY59"/>
<dbReference type="SMART" id="SM00993">
    <property type="entry name" value="YL1_C"/>
    <property type="match status" value="1"/>
</dbReference>
<feature type="domain" description="Vps72/YL1 C-terminal" evidence="1">
    <location>
        <begin position="66"/>
        <end position="95"/>
    </location>
</feature>